<evidence type="ECO:0000256" key="1">
    <source>
        <dbReference type="SAM" id="Coils"/>
    </source>
</evidence>
<keyword evidence="4" id="KW-1185">Reference proteome</keyword>
<reference evidence="4" key="1">
    <citation type="journal article" date="2018" name="Nat. Microbiol.">
        <title>Leveraging single-cell genomics to expand the fungal tree of life.</title>
        <authorList>
            <person name="Ahrendt S.R."/>
            <person name="Quandt C.A."/>
            <person name="Ciobanu D."/>
            <person name="Clum A."/>
            <person name="Salamov A."/>
            <person name="Andreopoulos B."/>
            <person name="Cheng J.F."/>
            <person name="Woyke T."/>
            <person name="Pelin A."/>
            <person name="Henrissat B."/>
            <person name="Reynolds N.K."/>
            <person name="Benny G.L."/>
            <person name="Smith M.E."/>
            <person name="James T.Y."/>
            <person name="Grigoriev I.V."/>
        </authorList>
    </citation>
    <scope>NUCLEOTIDE SEQUENCE [LARGE SCALE GENOMIC DNA]</scope>
    <source>
        <strain evidence="4">ATCC 52028</strain>
    </source>
</reference>
<organism evidence="3 4">
    <name type="scientific">Caulochytrium protostelioides</name>
    <dbReference type="NCBI Taxonomy" id="1555241"/>
    <lineage>
        <taxon>Eukaryota</taxon>
        <taxon>Fungi</taxon>
        <taxon>Fungi incertae sedis</taxon>
        <taxon>Chytridiomycota</taxon>
        <taxon>Chytridiomycota incertae sedis</taxon>
        <taxon>Chytridiomycetes</taxon>
        <taxon>Caulochytriales</taxon>
        <taxon>Caulochytriaceae</taxon>
        <taxon>Caulochytrium</taxon>
    </lineage>
</organism>
<gene>
    <name evidence="3" type="ORF">CXG81DRAFT_23108</name>
</gene>
<proteinExistence type="predicted"/>
<name>A0A4P9XFJ2_9FUNG</name>
<sequence length="604" mass="63742">MSFLFRRTPAPVIPPAPPTPEMRAATMAAEAAAKIEARKTETPMPSLDADEYEVVSVDSDSVLDAIADGVAPFSTAAAAAAATGKGTGAPATVPTREMVPHGHGKVKGVALFGESRPELLAALQDELLNALARRARAAATDGERMARLDAALDEAAEARSLRSPHASGPVDMFSAVAAAAAAAAIAKQLTQINTEDLGADEYETITPQMLNAAMDSYVPPTQNNTPVSSVSPDHLLSQVTEVYRIPPPPPRPPVMVFATHPAASLKRRRVGVQTTTTTTTTSTSTVTCTAASAVDTAATETATVETASSVELATKTDVAAVAEAVAANTLSCAVRDLEASMDARQTQTEGTVAWLRGVIETDRLYFARANGTTTQQIRAVVDSLQVHQETLDGLVAQQAAGATSPTAKALQHVVDHVLPMYEARMTDLEREVRDLQTDRSAQDAEVAALATLISSVNLRNSETHLAQGQLMSLQRRMEELGDALEVEVAVRERFMRMQRILSAPGEALASSQARVLGFPRALSITLVRGAAYVGIRNQPTIRNASSVKKLIPRDGAVSTRTAELPWATPPSALAAFIFLPATAVPELLELAPQQDVSCVRTSKS</sequence>
<accession>A0A4P9XFJ2</accession>
<feature type="coiled-coil region" evidence="1">
    <location>
        <begin position="418"/>
        <end position="445"/>
    </location>
</feature>
<protein>
    <submittedName>
        <fullName evidence="3">Uncharacterized protein</fullName>
    </submittedName>
</protein>
<dbReference type="Proteomes" id="UP000274922">
    <property type="component" value="Unassembled WGS sequence"/>
</dbReference>
<evidence type="ECO:0000256" key="2">
    <source>
        <dbReference type="SAM" id="MobiDB-lite"/>
    </source>
</evidence>
<feature type="compositionally biased region" description="Pro residues" evidence="2">
    <location>
        <begin position="11"/>
        <end position="20"/>
    </location>
</feature>
<feature type="region of interest" description="Disordered" evidence="2">
    <location>
        <begin position="1"/>
        <end position="20"/>
    </location>
</feature>
<keyword evidence="1" id="KW-0175">Coiled coil</keyword>
<dbReference type="AlphaFoldDB" id="A0A4P9XFJ2"/>
<dbReference type="EMBL" id="ML014111">
    <property type="protein sequence ID" value="RKP04334.1"/>
    <property type="molecule type" value="Genomic_DNA"/>
</dbReference>
<evidence type="ECO:0000313" key="4">
    <source>
        <dbReference type="Proteomes" id="UP000274922"/>
    </source>
</evidence>
<evidence type="ECO:0000313" key="3">
    <source>
        <dbReference type="EMBL" id="RKP04334.1"/>
    </source>
</evidence>